<evidence type="ECO:0000313" key="2">
    <source>
        <dbReference type="EMBL" id="GAA3968411.1"/>
    </source>
</evidence>
<protein>
    <submittedName>
        <fullName evidence="2">Uncharacterized protein</fullName>
    </submittedName>
</protein>
<name>A0ABP7PN10_9ACTN</name>
<evidence type="ECO:0000313" key="3">
    <source>
        <dbReference type="Proteomes" id="UP001500034"/>
    </source>
</evidence>
<gene>
    <name evidence="2" type="ORF">GCM10022384_19700</name>
</gene>
<dbReference type="EMBL" id="BAABCQ010000028">
    <property type="protein sequence ID" value="GAA3968411.1"/>
    <property type="molecule type" value="Genomic_DNA"/>
</dbReference>
<keyword evidence="1" id="KW-1133">Transmembrane helix</keyword>
<reference evidence="3" key="1">
    <citation type="journal article" date="2019" name="Int. J. Syst. Evol. Microbiol.">
        <title>The Global Catalogue of Microorganisms (GCM) 10K type strain sequencing project: providing services to taxonomists for standard genome sequencing and annotation.</title>
        <authorList>
            <consortium name="The Broad Institute Genomics Platform"/>
            <consortium name="The Broad Institute Genome Sequencing Center for Infectious Disease"/>
            <person name="Wu L."/>
            <person name="Ma J."/>
        </authorList>
    </citation>
    <scope>NUCLEOTIDE SEQUENCE [LARGE SCALE GENOMIC DNA]</scope>
    <source>
        <strain evidence="3">JCM 17027</strain>
    </source>
</reference>
<keyword evidence="3" id="KW-1185">Reference proteome</keyword>
<keyword evidence="1" id="KW-0812">Transmembrane</keyword>
<evidence type="ECO:0000256" key="1">
    <source>
        <dbReference type="SAM" id="Phobius"/>
    </source>
</evidence>
<accession>A0ABP7PN10</accession>
<feature type="transmembrane region" description="Helical" evidence="1">
    <location>
        <begin position="52"/>
        <end position="71"/>
    </location>
</feature>
<sequence>MKPRSGTAEIRHTRSLPNRTVTLPPSLGTVCTPAPPSSHPGSFPPAPGRAGVMPAVGVAVAVAVAVTVGLGSRGGGFSVLRDGVGLGRRLVADGLGEGFTVSDAVGRGDAGGSFGADCATGAVGRVEPTTKWIVMMTAVTLAAVHDSQMIR</sequence>
<keyword evidence="1" id="KW-0472">Membrane</keyword>
<comment type="caution">
    <text evidence="2">The sequence shown here is derived from an EMBL/GenBank/DDBJ whole genome shotgun (WGS) entry which is preliminary data.</text>
</comment>
<organism evidence="2 3">
    <name type="scientific">Streptomyces marokkonensis</name>
    <dbReference type="NCBI Taxonomy" id="324855"/>
    <lineage>
        <taxon>Bacteria</taxon>
        <taxon>Bacillati</taxon>
        <taxon>Actinomycetota</taxon>
        <taxon>Actinomycetes</taxon>
        <taxon>Kitasatosporales</taxon>
        <taxon>Streptomycetaceae</taxon>
        <taxon>Streptomyces</taxon>
    </lineage>
</organism>
<proteinExistence type="predicted"/>
<dbReference type="Proteomes" id="UP001500034">
    <property type="component" value="Unassembled WGS sequence"/>
</dbReference>